<sequence length="357" mass="40234">MFLNIEQAEEEFQNLLYRVEPKSVAEFLSWINESFVVSDGKHVRKLLDSGNIEFDGRSEPTSECDVLLRKIAVDIRSELPTTALLPSETVCWPQSGLDSDCSRDITVHVDAFLYDDDDVDELVDQGALSREYCAKCGCREIMPLTFISHSLSIDQVPYTPHTYLGTRIDFDEVNLRFAFTVLVPLSEHMKGTLIVDVGSRLGAVLYAVYSYSSGLVNAIGIEMNEDFCKLQKRVIEINGMEANIKVINDDVRKQAEVVSTADVIVLHNVFSFFLPLADQTECWEFLRKSTRPGTAVISNPAIEAITEHLILSFSISDWLEKIETGYLVAQYAGVNQDLFNDCVKLTLYKVKYRDEAP</sequence>
<evidence type="ECO:0000313" key="1">
    <source>
        <dbReference type="EMBL" id="VDN81383.1"/>
    </source>
</evidence>
<accession>A0A0N4SX15</accession>
<dbReference type="PANTHER" id="PTHR43675">
    <property type="entry name" value="ARSENITE METHYLTRANSFERASE"/>
    <property type="match status" value="1"/>
</dbReference>
<dbReference type="Gene3D" id="3.40.50.150">
    <property type="entry name" value="Vaccinia Virus protein VP39"/>
    <property type="match status" value="1"/>
</dbReference>
<reference evidence="3" key="1">
    <citation type="submission" date="2017-02" db="UniProtKB">
        <authorList>
            <consortium name="WormBaseParasite"/>
        </authorList>
    </citation>
    <scope>IDENTIFICATION</scope>
</reference>
<dbReference type="STRING" id="6280.A0A0N4SX15"/>
<dbReference type="SUPFAM" id="SSF53335">
    <property type="entry name" value="S-adenosyl-L-methionine-dependent methyltransferases"/>
    <property type="match status" value="1"/>
</dbReference>
<keyword evidence="2" id="KW-1185">Reference proteome</keyword>
<dbReference type="PANTHER" id="PTHR43675:SF1">
    <property type="entry name" value="RIKEN CDNA 2700097O09 GENE"/>
    <property type="match status" value="1"/>
</dbReference>
<dbReference type="GO" id="GO:0008168">
    <property type="term" value="F:methyltransferase activity"/>
    <property type="evidence" value="ECO:0007669"/>
    <property type="project" value="TreeGrafter"/>
</dbReference>
<dbReference type="Proteomes" id="UP000278627">
    <property type="component" value="Unassembled WGS sequence"/>
</dbReference>
<dbReference type="WBParaSite" id="BPAG_0000019601-mRNA-1">
    <property type="protein sequence ID" value="BPAG_0000019601-mRNA-1"/>
    <property type="gene ID" value="BPAG_0000019601"/>
</dbReference>
<gene>
    <name evidence="1" type="ORF">BPAG_LOCUS197</name>
</gene>
<organism evidence="3">
    <name type="scientific">Brugia pahangi</name>
    <name type="common">Filarial nematode worm</name>
    <dbReference type="NCBI Taxonomy" id="6280"/>
    <lineage>
        <taxon>Eukaryota</taxon>
        <taxon>Metazoa</taxon>
        <taxon>Ecdysozoa</taxon>
        <taxon>Nematoda</taxon>
        <taxon>Chromadorea</taxon>
        <taxon>Rhabditida</taxon>
        <taxon>Spirurina</taxon>
        <taxon>Spiruromorpha</taxon>
        <taxon>Filarioidea</taxon>
        <taxon>Onchocercidae</taxon>
        <taxon>Brugia</taxon>
    </lineage>
</organism>
<dbReference type="EMBL" id="UZAD01000008">
    <property type="protein sequence ID" value="VDN81383.1"/>
    <property type="molecule type" value="Genomic_DNA"/>
</dbReference>
<name>A0A0N4SX15_BRUPA</name>
<protein>
    <submittedName>
        <fullName evidence="3">DOT1 domain-containing protein</fullName>
    </submittedName>
</protein>
<reference evidence="1 2" key="2">
    <citation type="submission" date="2018-11" db="EMBL/GenBank/DDBJ databases">
        <authorList>
            <consortium name="Pathogen Informatics"/>
        </authorList>
    </citation>
    <scope>NUCLEOTIDE SEQUENCE [LARGE SCALE GENOMIC DNA]</scope>
</reference>
<dbReference type="InterPro" id="IPR026669">
    <property type="entry name" value="Arsenite_MeTrfase-like"/>
</dbReference>
<dbReference type="InterPro" id="IPR029063">
    <property type="entry name" value="SAM-dependent_MTases_sf"/>
</dbReference>
<dbReference type="AlphaFoldDB" id="A0A0N4SX15"/>
<proteinExistence type="predicted"/>
<evidence type="ECO:0000313" key="2">
    <source>
        <dbReference type="Proteomes" id="UP000278627"/>
    </source>
</evidence>
<evidence type="ECO:0000313" key="3">
    <source>
        <dbReference type="WBParaSite" id="BPAG_0000019601-mRNA-1"/>
    </source>
</evidence>